<dbReference type="PANTHER" id="PTHR30146">
    <property type="entry name" value="LACI-RELATED TRANSCRIPTIONAL REPRESSOR"/>
    <property type="match status" value="1"/>
</dbReference>
<dbReference type="InterPro" id="IPR000843">
    <property type="entry name" value="HTH_LacI"/>
</dbReference>
<evidence type="ECO:0000256" key="3">
    <source>
        <dbReference type="ARBA" id="ARBA00023163"/>
    </source>
</evidence>
<evidence type="ECO:0000259" key="5">
    <source>
        <dbReference type="PROSITE" id="PS50943"/>
    </source>
</evidence>
<dbReference type="OrthoDB" id="3180992at2"/>
<dbReference type="Pfam" id="PF00356">
    <property type="entry name" value="LacI"/>
    <property type="match status" value="1"/>
</dbReference>
<gene>
    <name evidence="6" type="ORF">JMA_06390</name>
</gene>
<proteinExistence type="predicted"/>
<reference evidence="6 7" key="1">
    <citation type="submission" date="2014-08" db="EMBL/GenBank/DDBJ databases">
        <title>Complete genome of a marine bacteria Jeotgalibacillus malaysiensis.</title>
        <authorList>
            <person name="Yaakop A.S."/>
            <person name="Chan K.-G."/>
            <person name="Goh K.M."/>
        </authorList>
    </citation>
    <scope>NUCLEOTIDE SEQUENCE [LARGE SCALE GENOMIC DNA]</scope>
    <source>
        <strain evidence="6 7">D5</strain>
    </source>
</reference>
<keyword evidence="7" id="KW-1185">Reference proteome</keyword>
<dbReference type="SUPFAM" id="SSF47413">
    <property type="entry name" value="lambda repressor-like DNA-binding domains"/>
    <property type="match status" value="1"/>
</dbReference>
<protein>
    <submittedName>
        <fullName evidence="6">Uncharacterized protein</fullName>
    </submittedName>
</protein>
<dbReference type="GO" id="GO:0000976">
    <property type="term" value="F:transcription cis-regulatory region binding"/>
    <property type="evidence" value="ECO:0007669"/>
    <property type="project" value="TreeGrafter"/>
</dbReference>
<accession>A0A0B5AIR1</accession>
<sequence>MKITINEIAKEAGVAKSTVSRYLNGGRISQKTSDKIRRIIEEHNYEPNSFARSLKSKKTGFVGVVAPALDSFVTSKILIRMDEELRERGYTTLISNTSHSIEREIESLQNLQRQKVDGMILFATELTPSHFELIETLTVPLLIIGQETDRTHCIVFDDYQAGYQMGEYISSKGHEKISYIGVDEMDIAVGKRRKQGIEDGCRANGADPVQFFKSGFDFDSAMQATKKCLEHSVPSAIICATDTIALGAMRVVREKGYNIPADISISGFGGYTVSEMIHPSLVTVAFDYLETGRMAAGTIARLMQGEEVDQLQRPHFTIRKGESVKGKK</sequence>
<dbReference type="CDD" id="cd01542">
    <property type="entry name" value="PBP1_TreR-like"/>
    <property type="match status" value="1"/>
</dbReference>
<dbReference type="Proteomes" id="UP000031449">
    <property type="component" value="Chromosome"/>
</dbReference>
<evidence type="ECO:0000256" key="2">
    <source>
        <dbReference type="ARBA" id="ARBA00023125"/>
    </source>
</evidence>
<dbReference type="InterPro" id="IPR010982">
    <property type="entry name" value="Lambda_DNA-bd_dom_sf"/>
</dbReference>
<dbReference type="Gene3D" id="3.40.50.2300">
    <property type="match status" value="2"/>
</dbReference>
<dbReference type="GO" id="GO:0003700">
    <property type="term" value="F:DNA-binding transcription factor activity"/>
    <property type="evidence" value="ECO:0007669"/>
    <property type="project" value="TreeGrafter"/>
</dbReference>
<name>A0A0B5AIR1_9BACL</name>
<feature type="domain" description="HTH cro/C1-type" evidence="5">
    <location>
        <begin position="2"/>
        <end position="50"/>
    </location>
</feature>
<evidence type="ECO:0000259" key="4">
    <source>
        <dbReference type="PROSITE" id="PS50932"/>
    </source>
</evidence>
<dbReference type="InterPro" id="IPR001387">
    <property type="entry name" value="Cro/C1-type_HTH"/>
</dbReference>
<dbReference type="PANTHER" id="PTHR30146:SF154">
    <property type="entry name" value="TRANSCRIPTION REGULATOR, MEMBER OF GALR FAMILY"/>
    <property type="match status" value="1"/>
</dbReference>
<dbReference type="InterPro" id="IPR028082">
    <property type="entry name" value="Peripla_BP_I"/>
</dbReference>
<evidence type="ECO:0000313" key="6">
    <source>
        <dbReference type="EMBL" id="AJD89956.1"/>
    </source>
</evidence>
<keyword evidence="2" id="KW-0238">DNA-binding</keyword>
<dbReference type="SUPFAM" id="SSF53822">
    <property type="entry name" value="Periplasmic binding protein-like I"/>
    <property type="match status" value="1"/>
</dbReference>
<dbReference type="BioCyc" id="JESP1508404:G14D9-9856-MONOMER"/>
<keyword evidence="3" id="KW-0804">Transcription</keyword>
<dbReference type="CDD" id="cd01392">
    <property type="entry name" value="HTH_LacI"/>
    <property type="match status" value="1"/>
</dbReference>
<keyword evidence="1" id="KW-0805">Transcription regulation</keyword>
<evidence type="ECO:0000256" key="1">
    <source>
        <dbReference type="ARBA" id="ARBA00023015"/>
    </source>
</evidence>
<dbReference type="SMART" id="SM00354">
    <property type="entry name" value="HTH_LACI"/>
    <property type="match status" value="1"/>
</dbReference>
<dbReference type="KEGG" id="jeo:JMA_06390"/>
<dbReference type="Pfam" id="PF13377">
    <property type="entry name" value="Peripla_BP_3"/>
    <property type="match status" value="1"/>
</dbReference>
<feature type="domain" description="HTH lacI-type" evidence="4">
    <location>
        <begin position="3"/>
        <end position="56"/>
    </location>
</feature>
<dbReference type="STRING" id="1508404.JMA_06390"/>
<dbReference type="HOGENOM" id="CLU_037628_6_0_9"/>
<dbReference type="PROSITE" id="PS50943">
    <property type="entry name" value="HTH_CROC1"/>
    <property type="match status" value="1"/>
</dbReference>
<evidence type="ECO:0000313" key="7">
    <source>
        <dbReference type="Proteomes" id="UP000031449"/>
    </source>
</evidence>
<dbReference type="EMBL" id="CP009416">
    <property type="protein sequence ID" value="AJD89956.1"/>
    <property type="molecule type" value="Genomic_DNA"/>
</dbReference>
<organism evidence="6 7">
    <name type="scientific">Jeotgalibacillus malaysiensis</name>
    <dbReference type="NCBI Taxonomy" id="1508404"/>
    <lineage>
        <taxon>Bacteria</taxon>
        <taxon>Bacillati</taxon>
        <taxon>Bacillota</taxon>
        <taxon>Bacilli</taxon>
        <taxon>Bacillales</taxon>
        <taxon>Caryophanaceae</taxon>
        <taxon>Jeotgalibacillus</taxon>
    </lineage>
</organism>
<dbReference type="PROSITE" id="PS50932">
    <property type="entry name" value="HTH_LACI_2"/>
    <property type="match status" value="1"/>
</dbReference>
<dbReference type="AlphaFoldDB" id="A0A0B5AIR1"/>
<dbReference type="Gene3D" id="1.10.260.40">
    <property type="entry name" value="lambda repressor-like DNA-binding domains"/>
    <property type="match status" value="1"/>
</dbReference>
<dbReference type="InterPro" id="IPR046335">
    <property type="entry name" value="LacI/GalR-like_sensor"/>
</dbReference>